<evidence type="ECO:0000313" key="2">
    <source>
        <dbReference type="Proteomes" id="UP000629098"/>
    </source>
</evidence>
<dbReference type="RefSeq" id="WP_190825271.1">
    <property type="nucleotide sequence ID" value="NZ_CAWPPI010000011.1"/>
</dbReference>
<dbReference type="EMBL" id="JACXAE010000011">
    <property type="protein sequence ID" value="MBD2770971.1"/>
    <property type="molecule type" value="Genomic_DNA"/>
</dbReference>
<proteinExistence type="predicted"/>
<reference evidence="1" key="1">
    <citation type="submission" date="2020-09" db="EMBL/GenBank/DDBJ databases">
        <title>Iningainema tapete sp. nov. (Scytonemataceae, Cyanobacteria) from greenhouses in central Florida (USA) produces two types of nodularin with biosynthetic potential for microcystin-LR and anabaenopeptins.</title>
        <authorList>
            <person name="Berthold D.E."/>
            <person name="Lefler F.W."/>
            <person name="Huang I.-S."/>
            <person name="Abdulla H."/>
            <person name="Zimba P.V."/>
            <person name="Laughinghouse H.D. IV."/>
        </authorList>
    </citation>
    <scope>NUCLEOTIDE SEQUENCE</scope>
    <source>
        <strain evidence="1">BLCCT55</strain>
    </source>
</reference>
<sequence>MPKLTIEIREDWAKCHNCKQEFMLAKDAAQDPEGYLILCPNCGYRWLPDGSFPKKHPRYQSEE</sequence>
<organism evidence="1 2">
    <name type="scientific">Iningainema tapete BLCC-T55</name>
    <dbReference type="NCBI Taxonomy" id="2748662"/>
    <lineage>
        <taxon>Bacteria</taxon>
        <taxon>Bacillati</taxon>
        <taxon>Cyanobacteriota</taxon>
        <taxon>Cyanophyceae</taxon>
        <taxon>Nostocales</taxon>
        <taxon>Scytonemataceae</taxon>
        <taxon>Iningainema tapete</taxon>
    </lineage>
</organism>
<evidence type="ECO:0000313" key="1">
    <source>
        <dbReference type="EMBL" id="MBD2770971.1"/>
    </source>
</evidence>
<keyword evidence="2" id="KW-1185">Reference proteome</keyword>
<accession>A0A8J7C5L4</accession>
<name>A0A8J7C5L4_9CYAN</name>
<protein>
    <submittedName>
        <fullName evidence="1">Uncharacterized protein</fullName>
    </submittedName>
</protein>
<gene>
    <name evidence="1" type="ORF">ICL16_02235</name>
</gene>
<comment type="caution">
    <text evidence="1">The sequence shown here is derived from an EMBL/GenBank/DDBJ whole genome shotgun (WGS) entry which is preliminary data.</text>
</comment>
<dbReference type="Proteomes" id="UP000629098">
    <property type="component" value="Unassembled WGS sequence"/>
</dbReference>
<dbReference type="AlphaFoldDB" id="A0A8J7C5L4"/>
<dbReference type="SUPFAM" id="SSF57783">
    <property type="entry name" value="Zinc beta-ribbon"/>
    <property type="match status" value="1"/>
</dbReference>